<dbReference type="InterPro" id="IPR003846">
    <property type="entry name" value="SelO"/>
</dbReference>
<keyword evidence="5" id="KW-0479">Metal-binding</keyword>
<evidence type="ECO:0000256" key="3">
    <source>
        <dbReference type="ARBA" id="ARBA00022679"/>
    </source>
</evidence>
<evidence type="ECO:0000256" key="6">
    <source>
        <dbReference type="ARBA" id="ARBA00022741"/>
    </source>
</evidence>
<dbReference type="AlphaFoldDB" id="A0A2N7FJQ0"/>
<reference evidence="10" key="1">
    <citation type="submission" date="2016-07" db="EMBL/GenBank/DDBJ databases">
        <title>Nontailed viruses are major unrecognized killers of bacteria in the ocean.</title>
        <authorList>
            <person name="Kauffman K."/>
            <person name="Hussain F."/>
            <person name="Yang J."/>
            <person name="Arevalo P."/>
            <person name="Brown J."/>
            <person name="Cutler M."/>
            <person name="Kelly L."/>
            <person name="Polz M.F."/>
        </authorList>
    </citation>
    <scope>NUCLEOTIDE SEQUENCE [LARGE SCALE GENOMIC DNA]</scope>
    <source>
        <strain evidence="10">10N.261.55.E11</strain>
    </source>
</reference>
<organism evidence="9 10">
    <name type="scientific">Vibrio splendidus</name>
    <dbReference type="NCBI Taxonomy" id="29497"/>
    <lineage>
        <taxon>Bacteria</taxon>
        <taxon>Pseudomonadati</taxon>
        <taxon>Pseudomonadota</taxon>
        <taxon>Gammaproteobacteria</taxon>
        <taxon>Vibrionales</taxon>
        <taxon>Vibrionaceae</taxon>
        <taxon>Vibrio</taxon>
    </lineage>
</organism>
<evidence type="ECO:0008006" key="11">
    <source>
        <dbReference type="Google" id="ProtNLM"/>
    </source>
</evidence>
<comment type="similarity">
    <text evidence="2">Belongs to the SELO family.</text>
</comment>
<gene>
    <name evidence="9" type="ORF">BCU17_13280</name>
</gene>
<evidence type="ECO:0000256" key="8">
    <source>
        <dbReference type="ARBA" id="ARBA00022842"/>
    </source>
</evidence>
<evidence type="ECO:0000313" key="10">
    <source>
        <dbReference type="Proteomes" id="UP000235330"/>
    </source>
</evidence>
<keyword evidence="8" id="KW-0460">Magnesium</keyword>
<protein>
    <recommendedName>
        <fullName evidence="11">MchC protein</fullName>
    </recommendedName>
</protein>
<dbReference type="Proteomes" id="UP000235330">
    <property type="component" value="Unassembled WGS sequence"/>
</dbReference>
<evidence type="ECO:0000256" key="5">
    <source>
        <dbReference type="ARBA" id="ARBA00022723"/>
    </source>
</evidence>
<evidence type="ECO:0000256" key="4">
    <source>
        <dbReference type="ARBA" id="ARBA00022695"/>
    </source>
</evidence>
<keyword evidence="3" id="KW-0808">Transferase</keyword>
<name>A0A2N7FJQ0_VIBSP</name>
<proteinExistence type="inferred from homology"/>
<dbReference type="GO" id="GO:0005524">
    <property type="term" value="F:ATP binding"/>
    <property type="evidence" value="ECO:0007669"/>
    <property type="project" value="UniProtKB-KW"/>
</dbReference>
<keyword evidence="4" id="KW-0548">Nucleotidyltransferase</keyword>
<evidence type="ECO:0000313" key="9">
    <source>
        <dbReference type="EMBL" id="PMJ69501.1"/>
    </source>
</evidence>
<keyword evidence="6" id="KW-0547">Nucleotide-binding</keyword>
<evidence type="ECO:0000256" key="1">
    <source>
        <dbReference type="ARBA" id="ARBA00001946"/>
    </source>
</evidence>
<keyword evidence="7" id="KW-0067">ATP-binding</keyword>
<dbReference type="RefSeq" id="WP_102515563.1">
    <property type="nucleotide sequence ID" value="NZ_CAWNSM010000010.1"/>
</dbReference>
<sequence>MKNQDVINGATSSLPATSFARFTAYRVKNAEVVWKNKQLIKEYGFVDKPDIDSWLLNEFAYSSLDTFYTDKASDQSIFFAERYGGQLIASNGGGGRAGLKGQFQCKGIGPTPLINQMGIAQYSIGVATLKEMLNEALWGEVCHTLLPYGAVRCLAIIDLNHTNENNEKCAIAVRENELRLAHFELSPYFIPDNTSDFVSETHRAKLSIEAFPECFKSAFGSYPGFRSSMELILDRYAKQLAYARFFRICHGSLTSSNIGLTGKYLDFGTISSLGTYENIITSMGNIGFLKEEDNIFESIINFIDGYNWYSIYENENSTDYCVFFSRSLNKHLRQVFLTSIGLIKNKHFYEEKKSIETFELIYRYLTMGGNREVYGVTYHNKGSCYHKIESLFNILKNKSRKNGIEDRIFRLASELKISDSNFDEINLEKRCSLFLTGRFNLDFLHYDKIREDIDLILTLNDKNFHVNCYISEILSKTKQLRDFL</sequence>
<evidence type="ECO:0000256" key="7">
    <source>
        <dbReference type="ARBA" id="ARBA00022840"/>
    </source>
</evidence>
<dbReference type="GO" id="GO:0016779">
    <property type="term" value="F:nucleotidyltransferase activity"/>
    <property type="evidence" value="ECO:0007669"/>
    <property type="project" value="UniProtKB-KW"/>
</dbReference>
<accession>A0A2N7FJQ0</accession>
<comment type="caution">
    <text evidence="9">The sequence shown here is derived from an EMBL/GenBank/DDBJ whole genome shotgun (WGS) entry which is preliminary data.</text>
</comment>
<dbReference type="Pfam" id="PF02696">
    <property type="entry name" value="SelO"/>
    <property type="match status" value="1"/>
</dbReference>
<dbReference type="EMBL" id="MCWU01000010">
    <property type="protein sequence ID" value="PMJ69501.1"/>
    <property type="molecule type" value="Genomic_DNA"/>
</dbReference>
<evidence type="ECO:0000256" key="2">
    <source>
        <dbReference type="ARBA" id="ARBA00009747"/>
    </source>
</evidence>
<dbReference type="GO" id="GO:0046872">
    <property type="term" value="F:metal ion binding"/>
    <property type="evidence" value="ECO:0007669"/>
    <property type="project" value="UniProtKB-KW"/>
</dbReference>
<comment type="cofactor">
    <cofactor evidence="1">
        <name>Mg(2+)</name>
        <dbReference type="ChEBI" id="CHEBI:18420"/>
    </cofactor>
</comment>